<dbReference type="SMART" id="SM00064">
    <property type="entry name" value="FYVE"/>
    <property type="match status" value="1"/>
</dbReference>
<comment type="caution">
    <text evidence="9">The sequence shown here is derived from an EMBL/GenBank/DDBJ whole genome shotgun (WGS) entry which is preliminary data.</text>
</comment>
<dbReference type="InterPro" id="IPR000306">
    <property type="entry name" value="Znf_FYVE"/>
</dbReference>
<evidence type="ECO:0000256" key="2">
    <source>
        <dbReference type="ARBA" id="ARBA00022771"/>
    </source>
</evidence>
<dbReference type="OrthoDB" id="79871at2759"/>
<dbReference type="AlphaFoldDB" id="A0A8J2M8F4"/>
<dbReference type="SMART" id="SM00593">
    <property type="entry name" value="RUN"/>
    <property type="match status" value="1"/>
</dbReference>
<dbReference type="PANTHER" id="PTHR45956">
    <property type="entry name" value="RUN AND FYVE DOMAIN-CONTAINING PROTEIN 2-LIKE PROTEIN"/>
    <property type="match status" value="1"/>
</dbReference>
<feature type="domain" description="RUN" evidence="8">
    <location>
        <begin position="79"/>
        <end position="234"/>
    </location>
</feature>
<evidence type="ECO:0000256" key="5">
    <source>
        <dbReference type="PROSITE-ProRule" id="PRU00091"/>
    </source>
</evidence>
<evidence type="ECO:0000256" key="4">
    <source>
        <dbReference type="ARBA" id="ARBA00023054"/>
    </source>
</evidence>
<dbReference type="InterPro" id="IPR017455">
    <property type="entry name" value="Znf_FYVE-rel"/>
</dbReference>
<dbReference type="PROSITE" id="PS50826">
    <property type="entry name" value="RUN"/>
    <property type="match status" value="1"/>
</dbReference>
<dbReference type="SUPFAM" id="SSF140741">
    <property type="entry name" value="RUN domain-like"/>
    <property type="match status" value="1"/>
</dbReference>
<dbReference type="PROSITE" id="PS50178">
    <property type="entry name" value="ZF_FYVE"/>
    <property type="match status" value="1"/>
</dbReference>
<dbReference type="InterPro" id="IPR004012">
    <property type="entry name" value="Run_dom"/>
</dbReference>
<dbReference type="InterPro" id="IPR013083">
    <property type="entry name" value="Znf_RING/FYVE/PHD"/>
</dbReference>
<evidence type="ECO:0000259" key="7">
    <source>
        <dbReference type="PROSITE" id="PS50178"/>
    </source>
</evidence>
<keyword evidence="4 6" id="KW-0175">Coiled coil</keyword>
<protein>
    <recommendedName>
        <fullName evidence="11">RUN and FYVE domain-containing protein 2</fullName>
    </recommendedName>
</protein>
<evidence type="ECO:0000256" key="3">
    <source>
        <dbReference type="ARBA" id="ARBA00022833"/>
    </source>
</evidence>
<dbReference type="Pfam" id="PF02759">
    <property type="entry name" value="RUN"/>
    <property type="match status" value="1"/>
</dbReference>
<dbReference type="Proteomes" id="UP000746747">
    <property type="component" value="Unassembled WGS sequence"/>
</dbReference>
<evidence type="ECO:0000313" key="9">
    <source>
        <dbReference type="EMBL" id="CAG9536961.1"/>
    </source>
</evidence>
<keyword evidence="1" id="KW-0479">Metal-binding</keyword>
<dbReference type="GO" id="GO:0008270">
    <property type="term" value="F:zinc ion binding"/>
    <property type="evidence" value="ECO:0007669"/>
    <property type="project" value="UniProtKB-KW"/>
</dbReference>
<dbReference type="CDD" id="cd17681">
    <property type="entry name" value="RUN_RUFY1_like"/>
    <property type="match status" value="1"/>
</dbReference>
<gene>
    <name evidence="9" type="ORF">CJOHNSTONI_LOCUS6831</name>
</gene>
<proteinExistence type="predicted"/>
<dbReference type="InterPro" id="IPR037213">
    <property type="entry name" value="Run_dom_sf"/>
</dbReference>
<dbReference type="InterPro" id="IPR011011">
    <property type="entry name" value="Znf_FYVE_PHD"/>
</dbReference>
<dbReference type="Pfam" id="PF01363">
    <property type="entry name" value="FYVE"/>
    <property type="match status" value="1"/>
</dbReference>
<feature type="coiled-coil region" evidence="6">
    <location>
        <begin position="367"/>
        <end position="527"/>
    </location>
</feature>
<dbReference type="Gene3D" id="1.20.58.900">
    <property type="match status" value="1"/>
</dbReference>
<dbReference type="SUPFAM" id="SSF57903">
    <property type="entry name" value="FYVE/PHD zinc finger"/>
    <property type="match status" value="1"/>
</dbReference>
<evidence type="ECO:0000313" key="10">
    <source>
        <dbReference type="Proteomes" id="UP000746747"/>
    </source>
</evidence>
<feature type="domain" description="FYVE-type" evidence="7">
    <location>
        <begin position="539"/>
        <end position="597"/>
    </location>
</feature>
<dbReference type="EMBL" id="CAKAEH010001503">
    <property type="protein sequence ID" value="CAG9536961.1"/>
    <property type="molecule type" value="Genomic_DNA"/>
</dbReference>
<reference evidence="9" key="1">
    <citation type="submission" date="2021-09" db="EMBL/GenBank/DDBJ databases">
        <authorList>
            <consortium name="Pathogen Informatics"/>
        </authorList>
    </citation>
    <scope>NUCLEOTIDE SEQUENCE</scope>
</reference>
<keyword evidence="3" id="KW-0862">Zinc</keyword>
<dbReference type="PANTHER" id="PTHR45956:SF6">
    <property type="entry name" value="RUN DOMAIN-CONTAINING PROTEIN"/>
    <property type="match status" value="1"/>
</dbReference>
<sequence length="613" mass="70784">MNRFVPFNTSRYRFIWFCCCSRSITMNVLELFGFDFSTTLTETQELTKDYERSNLLLITRLVLRVFLDESMRSRHRIINAEIRSLADLFVILEKVLWHGFRSSVQKTMIALRAPDSELWSCLGKVANVNADMNESYQCIDRLDKITAPLLRIRAFLRLAVMQKKLGNYFENLITSCYIRFACKTYGLAEQNILQNVFRDFYEPWALIRHDECIGLSGALMALSVLDCNLVLDQAQLVNQPVTVELAAYVCLPNISNNTNGEKEPDMADAKSLELVLDQKNYLEQRNHYLESKVIELKAKLEEVSLSTLNSVSVVNAAMEDASKVTSEHIATTEAQEKEKVELAQLVSEKEDSIRILRQQLADTKKVNVDLYEKIRIVEGKYRQLEKDMISANKRYNYEREQQQQMIDILNKRNSMREMDFEHEAGTSEMLKKELADKTDEYMQTLNVLEKKQQELAVANDRLGKFQRQISELNEKLKQLPVLKQELEELTASYKYKSEKLEDCEKALEELGGHLSESKLKVVELKEELLPLSEAEWEKDGNVLNCKGCNLQFSMSKRKHHCRNCGSIFCNSCTDARVKLPSNAKPVRVCLHCYNLLRSRHNSSLEESSSLNSF</sequence>
<dbReference type="Gene3D" id="3.30.40.10">
    <property type="entry name" value="Zinc/RING finger domain, C3HC4 (zinc finger)"/>
    <property type="match status" value="1"/>
</dbReference>
<evidence type="ECO:0008006" key="11">
    <source>
        <dbReference type="Google" id="ProtNLM"/>
    </source>
</evidence>
<evidence type="ECO:0000259" key="8">
    <source>
        <dbReference type="PROSITE" id="PS50826"/>
    </source>
</evidence>
<dbReference type="InterPro" id="IPR047335">
    <property type="entry name" value="RUFY1-3"/>
</dbReference>
<evidence type="ECO:0000256" key="6">
    <source>
        <dbReference type="SAM" id="Coils"/>
    </source>
</evidence>
<accession>A0A8J2M8F4</accession>
<keyword evidence="10" id="KW-1185">Reference proteome</keyword>
<evidence type="ECO:0000256" key="1">
    <source>
        <dbReference type="ARBA" id="ARBA00022723"/>
    </source>
</evidence>
<organism evidence="9 10">
    <name type="scientific">Cercopithifilaria johnstoni</name>
    <dbReference type="NCBI Taxonomy" id="2874296"/>
    <lineage>
        <taxon>Eukaryota</taxon>
        <taxon>Metazoa</taxon>
        <taxon>Ecdysozoa</taxon>
        <taxon>Nematoda</taxon>
        <taxon>Chromadorea</taxon>
        <taxon>Rhabditida</taxon>
        <taxon>Spirurina</taxon>
        <taxon>Spiruromorpha</taxon>
        <taxon>Filarioidea</taxon>
        <taxon>Onchocercidae</taxon>
        <taxon>Cercopithifilaria</taxon>
    </lineage>
</organism>
<keyword evidence="2 5" id="KW-0863">Zinc-finger</keyword>
<dbReference type="GO" id="GO:0005737">
    <property type="term" value="C:cytoplasm"/>
    <property type="evidence" value="ECO:0007669"/>
    <property type="project" value="TreeGrafter"/>
</dbReference>
<name>A0A8J2M8F4_9BILA</name>
<dbReference type="CDD" id="cd15721">
    <property type="entry name" value="FYVE_RUFY1_like"/>
    <property type="match status" value="1"/>
</dbReference>